<feature type="modified residue" description="N6-(pyridoxal phosphate)lysine" evidence="15">
    <location>
        <position position="60"/>
    </location>
</feature>
<sequence length="353" mass="37298">MAWKGLLDAYGDFLPLSAATPRLSLCEGNTPLIPLPRLSEELGITLYVKVEGANPTGSFKDRGMVMAVAKAKEEGSHTIICASTGNTSASAAAYAARAGMRCLVVVPNGKIALGKLAQAAMYGAEIFAIDGNFDEALKMVRRLSETAPITLVNSVNPYRIEGQKTAAFEVCDQLGRAPDVLAIPVGNAGNITAYWKGFKEYHAAKGTGLPQMRGFEAEGAAAIVRNRVIEQPETVATAIRIGNPASWGKAVEAASESRGKIDEVSDAEILAAYKRLARTEGIFAEPASCAAIAGVIKQRERNEIERGSLVVAVLTGNGLKDPSIALETAAIEPIVLPNDEQVVLEHLQGVVRT</sequence>
<evidence type="ECO:0000256" key="2">
    <source>
        <dbReference type="ARBA" id="ARBA00003648"/>
    </source>
</evidence>
<dbReference type="GO" id="GO:0004795">
    <property type="term" value="F:threonine synthase activity"/>
    <property type="evidence" value="ECO:0007669"/>
    <property type="project" value="UniProtKB-UniRule"/>
</dbReference>
<feature type="binding site" evidence="14">
    <location>
        <begin position="186"/>
        <end position="190"/>
    </location>
    <ligand>
        <name>pyridoxal 5'-phosphate</name>
        <dbReference type="ChEBI" id="CHEBI:597326"/>
    </ligand>
</feature>
<evidence type="ECO:0000256" key="4">
    <source>
        <dbReference type="ARBA" id="ARBA00005517"/>
    </source>
</evidence>
<name>A0A0D8BQC2_GEOKU</name>
<feature type="binding site" evidence="14">
    <location>
        <position position="86"/>
    </location>
    <ligand>
        <name>pyridoxal 5'-phosphate</name>
        <dbReference type="ChEBI" id="CHEBI:597326"/>
    </ligand>
</feature>
<evidence type="ECO:0000256" key="15">
    <source>
        <dbReference type="PIRSR" id="PIRSR038945-2"/>
    </source>
</evidence>
<dbReference type="FunFam" id="3.40.50.1100:FF:000013">
    <property type="entry name" value="Threonine synthase"/>
    <property type="match status" value="1"/>
</dbReference>
<dbReference type="OrthoDB" id="9778118at2"/>
<dbReference type="InterPro" id="IPR036052">
    <property type="entry name" value="TrpB-like_PALP_sf"/>
</dbReference>
<evidence type="ECO:0000256" key="9">
    <source>
        <dbReference type="ARBA" id="ARBA00022898"/>
    </source>
</evidence>
<dbReference type="GO" id="GO:0006565">
    <property type="term" value="P:L-serine catabolic process"/>
    <property type="evidence" value="ECO:0007669"/>
    <property type="project" value="TreeGrafter"/>
</dbReference>
<dbReference type="RefSeq" id="WP_044732512.1">
    <property type="nucleotide sequence ID" value="NZ_JYBP01000003.1"/>
</dbReference>
<feature type="domain" description="Tryptophan synthase beta chain-like PALP" evidence="16">
    <location>
        <begin position="24"/>
        <end position="316"/>
    </location>
</feature>
<dbReference type="InterPro" id="IPR000634">
    <property type="entry name" value="Ser/Thr_deHydtase_PyrdxlP-BS"/>
</dbReference>
<gene>
    <name evidence="17" type="primary">thrC</name>
    <name evidence="17" type="ORF">LG52_3036</name>
</gene>
<dbReference type="InterPro" id="IPR026260">
    <property type="entry name" value="Thr_Synthase_bac/arc"/>
</dbReference>
<proteinExistence type="inferred from homology"/>
<dbReference type="InterPro" id="IPR001926">
    <property type="entry name" value="TrpB-like_PALP"/>
</dbReference>
<dbReference type="NCBIfam" id="TIGR00260">
    <property type="entry name" value="thrC"/>
    <property type="match status" value="1"/>
</dbReference>
<dbReference type="GO" id="GO:0003941">
    <property type="term" value="F:L-serine ammonia-lyase activity"/>
    <property type="evidence" value="ECO:0007669"/>
    <property type="project" value="TreeGrafter"/>
</dbReference>
<keyword evidence="9 13" id="KW-0663">Pyridoxal phosphate</keyword>
<evidence type="ECO:0000313" key="17">
    <source>
        <dbReference type="EMBL" id="KJE26413.1"/>
    </source>
</evidence>
<organism evidence="17 18">
    <name type="scientific">Geobacillus kaustophilus</name>
    <dbReference type="NCBI Taxonomy" id="1462"/>
    <lineage>
        <taxon>Bacteria</taxon>
        <taxon>Bacillati</taxon>
        <taxon>Bacillota</taxon>
        <taxon>Bacilli</taxon>
        <taxon>Bacillales</taxon>
        <taxon>Anoxybacillaceae</taxon>
        <taxon>Geobacillus</taxon>
        <taxon>Geobacillus thermoleovorans group</taxon>
    </lineage>
</organism>
<dbReference type="PANTHER" id="PTHR48078">
    <property type="entry name" value="THREONINE DEHYDRATASE, MITOCHONDRIAL-RELATED"/>
    <property type="match status" value="1"/>
</dbReference>
<dbReference type="AlphaFoldDB" id="A0A0D8BQC2"/>
<dbReference type="GO" id="GO:0009088">
    <property type="term" value="P:threonine biosynthetic process"/>
    <property type="evidence" value="ECO:0007669"/>
    <property type="project" value="UniProtKB-UniRule"/>
</dbReference>
<keyword evidence="10 13" id="KW-0456">Lyase</keyword>
<comment type="function">
    <text evidence="2 13">Catalyzes the gamma-elimination of phosphate from L-phosphohomoserine and the beta-addition of water to produce L-threonine.</text>
</comment>
<comment type="cofactor">
    <cofactor evidence="1 13 14">
        <name>pyridoxal 5'-phosphate</name>
        <dbReference type="ChEBI" id="CHEBI:597326"/>
    </cofactor>
</comment>
<dbReference type="SUPFAM" id="SSF53686">
    <property type="entry name" value="Tryptophan synthase beta subunit-like PLP-dependent enzymes"/>
    <property type="match status" value="1"/>
</dbReference>
<dbReference type="UniPathway" id="UPA00050">
    <property type="reaction ID" value="UER00065"/>
</dbReference>
<dbReference type="EC" id="4.2.3.1" evidence="5 12"/>
<dbReference type="PATRIC" id="fig|1462.6.peg.3325"/>
<evidence type="ECO:0000256" key="7">
    <source>
        <dbReference type="ARBA" id="ARBA00022605"/>
    </source>
</evidence>
<evidence type="ECO:0000256" key="13">
    <source>
        <dbReference type="PIRNR" id="PIRNR038945"/>
    </source>
</evidence>
<dbReference type="FunFam" id="3.40.50.1100:FF:000014">
    <property type="entry name" value="Threonine synthase"/>
    <property type="match status" value="1"/>
</dbReference>
<dbReference type="PANTHER" id="PTHR48078:SF6">
    <property type="entry name" value="L-THREONINE DEHYDRATASE CATABOLIC TDCB"/>
    <property type="match status" value="1"/>
</dbReference>
<keyword evidence="7 13" id="KW-0028">Amino-acid biosynthesis</keyword>
<evidence type="ECO:0000313" key="18">
    <source>
        <dbReference type="Proteomes" id="UP000032522"/>
    </source>
</evidence>
<dbReference type="PIRSF" id="PIRSF038945">
    <property type="entry name" value="Thr_synthase"/>
    <property type="match status" value="1"/>
</dbReference>
<evidence type="ECO:0000256" key="10">
    <source>
        <dbReference type="ARBA" id="ARBA00023239"/>
    </source>
</evidence>
<dbReference type="Gene3D" id="3.40.50.1100">
    <property type="match status" value="2"/>
</dbReference>
<comment type="catalytic activity">
    <reaction evidence="11 13">
        <text>O-phospho-L-homoserine + H2O = L-threonine + phosphate</text>
        <dbReference type="Rhea" id="RHEA:10840"/>
        <dbReference type="ChEBI" id="CHEBI:15377"/>
        <dbReference type="ChEBI" id="CHEBI:43474"/>
        <dbReference type="ChEBI" id="CHEBI:57590"/>
        <dbReference type="ChEBI" id="CHEBI:57926"/>
        <dbReference type="EC" id="4.2.3.1"/>
    </reaction>
</comment>
<comment type="pathway">
    <text evidence="3 13">Amino-acid biosynthesis; L-threonine biosynthesis; L-threonine from L-aspartate: step 5/5.</text>
</comment>
<dbReference type="GO" id="GO:0030170">
    <property type="term" value="F:pyridoxal phosphate binding"/>
    <property type="evidence" value="ECO:0007669"/>
    <property type="project" value="InterPro"/>
</dbReference>
<dbReference type="InterPro" id="IPR004450">
    <property type="entry name" value="Thr_synthase-like"/>
</dbReference>
<dbReference type="EMBL" id="JYBP01000003">
    <property type="protein sequence ID" value="KJE26413.1"/>
    <property type="molecule type" value="Genomic_DNA"/>
</dbReference>
<dbReference type="GO" id="GO:0006567">
    <property type="term" value="P:L-threonine catabolic process"/>
    <property type="evidence" value="ECO:0007669"/>
    <property type="project" value="TreeGrafter"/>
</dbReference>
<dbReference type="GO" id="GO:0009097">
    <property type="term" value="P:isoleucine biosynthetic process"/>
    <property type="evidence" value="ECO:0007669"/>
    <property type="project" value="TreeGrafter"/>
</dbReference>
<comment type="similarity">
    <text evidence="4 13">Belongs to the threonine synthase family.</text>
</comment>
<dbReference type="CDD" id="cd01563">
    <property type="entry name" value="Thr-synth_1"/>
    <property type="match status" value="1"/>
</dbReference>
<protein>
    <recommendedName>
        <fullName evidence="6 12">Threonine synthase</fullName>
        <ecNumber evidence="5 12">4.2.3.1</ecNumber>
    </recommendedName>
</protein>
<dbReference type="Pfam" id="PF00291">
    <property type="entry name" value="PALP"/>
    <property type="match status" value="1"/>
</dbReference>
<evidence type="ECO:0000256" key="14">
    <source>
        <dbReference type="PIRSR" id="PIRSR038945-1"/>
    </source>
</evidence>
<evidence type="ECO:0000256" key="12">
    <source>
        <dbReference type="NCBIfam" id="TIGR00260"/>
    </source>
</evidence>
<dbReference type="InterPro" id="IPR050147">
    <property type="entry name" value="Ser/Thr_Dehydratase"/>
</dbReference>
<evidence type="ECO:0000256" key="8">
    <source>
        <dbReference type="ARBA" id="ARBA00022697"/>
    </source>
</evidence>
<dbReference type="Proteomes" id="UP000032522">
    <property type="component" value="Unassembled WGS sequence"/>
</dbReference>
<evidence type="ECO:0000256" key="3">
    <source>
        <dbReference type="ARBA" id="ARBA00004979"/>
    </source>
</evidence>
<keyword evidence="8 13" id="KW-0791">Threonine biosynthesis</keyword>
<evidence type="ECO:0000256" key="6">
    <source>
        <dbReference type="ARBA" id="ARBA00018679"/>
    </source>
</evidence>
<accession>A0A0D8BQC2</accession>
<comment type="caution">
    <text evidence="17">The sequence shown here is derived from an EMBL/GenBank/DDBJ whole genome shotgun (WGS) entry which is preliminary data.</text>
</comment>
<feature type="binding site" evidence="14">
    <location>
        <position position="315"/>
    </location>
    <ligand>
        <name>pyridoxal 5'-phosphate</name>
        <dbReference type="ChEBI" id="CHEBI:597326"/>
    </ligand>
</feature>
<reference evidence="17 18" key="1">
    <citation type="submission" date="2015-01" db="EMBL/GenBank/DDBJ databases">
        <authorList>
            <person name="Filippidou S."/>
            <person name="Jeanneret N."/>
            <person name="Russel-Delif L."/>
            <person name="Junier T."/>
            <person name="Wunderlin T."/>
            <person name="Molina V."/>
            <person name="Johnson S.L."/>
            <person name="Davenport K.W."/>
            <person name="Chain P.S."/>
            <person name="Dorador C."/>
            <person name="Junier P."/>
        </authorList>
    </citation>
    <scope>NUCLEOTIDE SEQUENCE [LARGE SCALE GENOMIC DNA]</scope>
    <source>
        <strain evidence="17 18">Et7/4</strain>
    </source>
</reference>
<evidence type="ECO:0000256" key="11">
    <source>
        <dbReference type="ARBA" id="ARBA00049144"/>
    </source>
</evidence>
<dbReference type="GO" id="GO:0004794">
    <property type="term" value="F:threonine deaminase activity"/>
    <property type="evidence" value="ECO:0007669"/>
    <property type="project" value="TreeGrafter"/>
</dbReference>
<evidence type="ECO:0000259" key="16">
    <source>
        <dbReference type="Pfam" id="PF00291"/>
    </source>
</evidence>
<evidence type="ECO:0000256" key="1">
    <source>
        <dbReference type="ARBA" id="ARBA00001933"/>
    </source>
</evidence>
<dbReference type="PROSITE" id="PS00165">
    <property type="entry name" value="DEHYDRATASE_SER_THR"/>
    <property type="match status" value="1"/>
</dbReference>
<evidence type="ECO:0000256" key="5">
    <source>
        <dbReference type="ARBA" id="ARBA00013028"/>
    </source>
</evidence>